<proteinExistence type="predicted"/>
<feature type="chain" id="PRO_5016607962" evidence="1">
    <location>
        <begin position="21"/>
        <end position="428"/>
    </location>
</feature>
<dbReference type="RefSeq" id="WP_114065389.1">
    <property type="nucleotide sequence ID" value="NZ_CP030850.1"/>
</dbReference>
<accession>A0A344TD81</accession>
<sequence>MNRIGLILFFLLAVGTFSEAQQTSKTKKRKGDAQTTAAASGVDDVTILGIKSKFLSKDTNSVAIFMRVDLSKPNNIPVRWKDFTDKFTLNYVLYPDFASRERLGYGNIPLNEQNVVQLSATKFMIRFDVKRPVNHASAVMLAEISEIGTTKKVLNDLAVRFNAPKLSDRFALFERTGQVVMLQNYVNVNDTLLIKDIKKTVKPLYVMRYKHDFEAASSPMNTTPRNAPRTLGVDTTFIINTSTPLTFKEEGLYYMTEDTTDATGIGLVVSNKRFPKMTRPAELVRPVMYMSQNQEINELLGTKDAKKSLDRYWLSLMNGNTDLAKRTISVFYNRVEEANRLFTTYKEGWKTDKGMIFIVMGPPDRVQRSKDREVWVYSQRANFSEINFTFNRRANQFVEDHYELQRYVEYQPIWYPMVEAWRTGAVRD</sequence>
<name>A0A344TD81_9BACT</name>
<protein>
    <submittedName>
        <fullName evidence="3">GWxTD domain-containing protein</fullName>
    </submittedName>
</protein>
<evidence type="ECO:0000313" key="3">
    <source>
        <dbReference type="EMBL" id="AXE16602.1"/>
    </source>
</evidence>
<dbReference type="OrthoDB" id="9814412at2"/>
<keyword evidence="4" id="KW-1185">Reference proteome</keyword>
<dbReference type="NCBIfam" id="TIGR04514">
    <property type="entry name" value="GWxTD_dom"/>
    <property type="match status" value="1"/>
</dbReference>
<dbReference type="EMBL" id="CP030850">
    <property type="protein sequence ID" value="AXE16602.1"/>
    <property type="molecule type" value="Genomic_DNA"/>
</dbReference>
<evidence type="ECO:0000259" key="2">
    <source>
        <dbReference type="Pfam" id="PF20094"/>
    </source>
</evidence>
<keyword evidence="1" id="KW-0732">Signal</keyword>
<dbReference type="InterPro" id="IPR030959">
    <property type="entry name" value="GWxTD_dom"/>
</dbReference>
<evidence type="ECO:0000313" key="4">
    <source>
        <dbReference type="Proteomes" id="UP000251993"/>
    </source>
</evidence>
<feature type="domain" description="GWxTD" evidence="2">
    <location>
        <begin position="251"/>
        <end position="423"/>
    </location>
</feature>
<evidence type="ECO:0000256" key="1">
    <source>
        <dbReference type="SAM" id="SignalP"/>
    </source>
</evidence>
<dbReference type="Proteomes" id="UP000251993">
    <property type="component" value="Chromosome"/>
</dbReference>
<feature type="signal peptide" evidence="1">
    <location>
        <begin position="1"/>
        <end position="20"/>
    </location>
</feature>
<dbReference type="KEGG" id="run:DR864_02095"/>
<gene>
    <name evidence="3" type="ORF">DR864_02095</name>
</gene>
<organism evidence="3 4">
    <name type="scientific">Runella rosea</name>
    <dbReference type="NCBI Taxonomy" id="2259595"/>
    <lineage>
        <taxon>Bacteria</taxon>
        <taxon>Pseudomonadati</taxon>
        <taxon>Bacteroidota</taxon>
        <taxon>Cytophagia</taxon>
        <taxon>Cytophagales</taxon>
        <taxon>Spirosomataceae</taxon>
        <taxon>Runella</taxon>
    </lineage>
</organism>
<dbReference type="AlphaFoldDB" id="A0A344TD81"/>
<reference evidence="3 4" key="1">
    <citation type="submission" date="2018-07" db="EMBL/GenBank/DDBJ databases">
        <title>Genome sequencing of Runella.</title>
        <authorList>
            <person name="Baek M.-G."/>
            <person name="Yi H."/>
        </authorList>
    </citation>
    <scope>NUCLEOTIDE SEQUENCE [LARGE SCALE GENOMIC DNA]</scope>
    <source>
        <strain evidence="3 4">HYN0085</strain>
    </source>
</reference>
<dbReference type="Pfam" id="PF20094">
    <property type="entry name" value="GWxTD_dom"/>
    <property type="match status" value="1"/>
</dbReference>